<dbReference type="Proteomes" id="UP000238655">
    <property type="component" value="Unassembled WGS sequence"/>
</dbReference>
<dbReference type="EMBL" id="JAENIB010000038">
    <property type="protein sequence ID" value="MBK1935818.1"/>
    <property type="molecule type" value="Genomic_DNA"/>
</dbReference>
<geneLocation type="plasmid" evidence="7 10">
    <name>unnamed2</name>
</geneLocation>
<dbReference type="EMBL" id="PQVP01000004">
    <property type="protein sequence ID" value="POZ80482.1"/>
    <property type="molecule type" value="Genomic_DNA"/>
</dbReference>
<keyword evidence="7" id="KW-0614">Plasmid</keyword>
<gene>
    <name evidence="5" type="ORF">C3743_38395</name>
    <name evidence="6" type="ORF">C3743_39350</name>
    <name evidence="3" type="ORF">J4M89_39560</name>
    <name evidence="2" type="ORF">JIN94_38665</name>
    <name evidence="7" type="ORF">LXE91_41645</name>
    <name evidence="4" type="ORF">QZM56_32790</name>
</gene>
<feature type="coiled-coil region" evidence="1">
    <location>
        <begin position="101"/>
        <end position="130"/>
    </location>
</feature>
<proteinExistence type="predicted"/>
<dbReference type="Proteomes" id="UP000611459">
    <property type="component" value="Unassembled WGS sequence"/>
</dbReference>
<dbReference type="Proteomes" id="UP001220209">
    <property type="component" value="Plasmid unnamed2"/>
</dbReference>
<accession>A0A2S5DML8</accession>
<reference evidence="2" key="2">
    <citation type="submission" date="2021-01" db="EMBL/GenBank/DDBJ databases">
        <title>Outbreak of Burkholderia contaminns endophthalmitis traced to a clinical ventilation system.</title>
        <authorList>
            <person name="Lipuma J."/>
            <person name="Spilker T."/>
            <person name="Kratholm J."/>
        </authorList>
    </citation>
    <scope>NUCLEOTIDE SEQUENCE</scope>
    <source>
        <strain evidence="2">HI4954</strain>
    </source>
</reference>
<evidence type="ECO:0000313" key="5">
    <source>
        <dbReference type="EMBL" id="POZ80335.1"/>
    </source>
</evidence>
<protein>
    <submittedName>
        <fullName evidence="5">Uncharacterized protein</fullName>
    </submittedName>
</protein>
<keyword evidence="1" id="KW-0175">Coiled coil</keyword>
<dbReference type="Proteomes" id="UP001172109">
    <property type="component" value="Unassembled WGS sequence"/>
</dbReference>
<evidence type="ECO:0000313" key="9">
    <source>
        <dbReference type="Proteomes" id="UP000664048"/>
    </source>
</evidence>
<dbReference type="EMBL" id="JAGEMX010000032">
    <property type="protein sequence ID" value="MBO1835496.1"/>
    <property type="molecule type" value="Genomic_DNA"/>
</dbReference>
<keyword evidence="9" id="KW-1185">Reference proteome</keyword>
<evidence type="ECO:0000313" key="4">
    <source>
        <dbReference type="EMBL" id="MDN7569289.1"/>
    </source>
</evidence>
<dbReference type="EMBL" id="CP090644">
    <property type="protein sequence ID" value="WFN23737.1"/>
    <property type="molecule type" value="Genomic_DNA"/>
</dbReference>
<evidence type="ECO:0000256" key="1">
    <source>
        <dbReference type="SAM" id="Coils"/>
    </source>
</evidence>
<sequence>MNSKLPAGPDVVTGIGLRNPEVPIAFERALQARVDYAMAICTTDEGSEARNALLKRARYGASDLGRDLVLVGADDLSCSPLLADVPVLRDAFESAVDWAQVDQANAEAELAEALAEAENELAREKAADERRANTKAAIEAGDWPALDLPTPDAFVQALAAGKSVDVDGHCFDFVSGEGLWCTNPYGVDAYFGDAIPSVTYARELLGAIALGTVFGDVPPDSD</sequence>
<evidence type="ECO:0000313" key="7">
    <source>
        <dbReference type="EMBL" id="WFN23737.1"/>
    </source>
</evidence>
<reference evidence="4" key="5">
    <citation type="submission" date="2023-07" db="EMBL/GenBank/DDBJ databases">
        <title>A collection of bacterial strains from the Burkholderia cepacia Research Laboratory and Repository.</title>
        <authorList>
            <person name="Lipuma J."/>
            <person name="Spilker T."/>
            <person name="Caverly L."/>
        </authorList>
    </citation>
    <scope>NUCLEOTIDE SEQUENCE</scope>
    <source>
        <strain evidence="4">AU44979</strain>
    </source>
</reference>
<dbReference type="AlphaFoldDB" id="A0A2S5DML8"/>
<reference evidence="3 9" key="3">
    <citation type="submission" date="2021-03" db="EMBL/GenBank/DDBJ databases">
        <title>Clinical course, treatment and visual outcome of an outbreak of Burkholderia contaminans endophthalmitis following cataract surgery.</title>
        <authorList>
            <person name="Lind C."/>
            <person name="Olsen K."/>
            <person name="Angelsen N.K."/>
            <person name="Krefting E.A."/>
            <person name="Fossen K."/>
            <person name="Gravningen K."/>
            <person name="Depoorter E."/>
            <person name="Vandamme P."/>
            <person name="Bertelsen G."/>
        </authorList>
    </citation>
    <scope>NUCLEOTIDE SEQUENCE [LARGE SCALE GENOMIC DNA]</scope>
    <source>
        <strain evidence="3 9">51242556</strain>
    </source>
</reference>
<evidence type="ECO:0000313" key="10">
    <source>
        <dbReference type="Proteomes" id="UP001220209"/>
    </source>
</evidence>
<evidence type="ECO:0000313" key="2">
    <source>
        <dbReference type="EMBL" id="MBK1935818.1"/>
    </source>
</evidence>
<dbReference type="RefSeq" id="WP_027811101.1">
    <property type="nucleotide sequence ID" value="NZ_BSTW01000022.1"/>
</dbReference>
<reference evidence="5 8" key="1">
    <citation type="submission" date="2018-01" db="EMBL/GenBank/DDBJ databases">
        <title>Successful Treatment of Persistent Burkholderia cepacia Bacteremia with Ceftazidime-Avibactam.</title>
        <authorList>
            <person name="Tamma P."/>
            <person name="Fan Y."/>
            <person name="Bergman Y."/>
            <person name="Sick-Samuels A."/>
            <person name="Hsu A."/>
            <person name="Timp W."/>
            <person name="Simner P."/>
        </authorList>
    </citation>
    <scope>NUCLEOTIDE SEQUENCE [LARGE SCALE GENOMIC DNA]</scope>
    <source>
        <strain evidence="5 8">170816</strain>
    </source>
</reference>
<evidence type="ECO:0000313" key="6">
    <source>
        <dbReference type="EMBL" id="POZ80482.1"/>
    </source>
</evidence>
<evidence type="ECO:0000313" key="8">
    <source>
        <dbReference type="Proteomes" id="UP000238655"/>
    </source>
</evidence>
<evidence type="ECO:0000313" key="3">
    <source>
        <dbReference type="EMBL" id="MBO1835496.1"/>
    </source>
</evidence>
<dbReference type="EMBL" id="PQVP01000004">
    <property type="protein sequence ID" value="POZ80335.1"/>
    <property type="molecule type" value="Genomic_DNA"/>
</dbReference>
<name>A0A2S5DML8_9BURK</name>
<organism evidence="5 8">
    <name type="scientific">Burkholderia contaminans</name>
    <dbReference type="NCBI Taxonomy" id="488447"/>
    <lineage>
        <taxon>Bacteria</taxon>
        <taxon>Pseudomonadati</taxon>
        <taxon>Pseudomonadota</taxon>
        <taxon>Betaproteobacteria</taxon>
        <taxon>Burkholderiales</taxon>
        <taxon>Burkholderiaceae</taxon>
        <taxon>Burkholderia</taxon>
        <taxon>Burkholderia cepacia complex</taxon>
    </lineage>
</organism>
<dbReference type="Proteomes" id="UP000664048">
    <property type="component" value="Unassembled WGS sequence"/>
</dbReference>
<dbReference type="EMBL" id="JAUJQS010000034">
    <property type="protein sequence ID" value="MDN7569289.1"/>
    <property type="molecule type" value="Genomic_DNA"/>
</dbReference>
<reference evidence="7 10" key="4">
    <citation type="submission" date="2021-12" db="EMBL/GenBank/DDBJ databases">
        <title>Genomic and phenotypic characterization of three Burkholderia contaminans isolates recovered from different sources.</title>
        <authorList>
            <person name="Lopez De Volder A."/>
            <person name="Fan Y."/>
            <person name="Nunvar J."/>
            <person name="Herrera T."/>
            <person name="Timp W."/>
            <person name="Degrossi J."/>
        </authorList>
    </citation>
    <scope>NUCLEOTIDE SEQUENCE [LARGE SCALE GENOMIC DNA]</scope>
    <source>
        <strain evidence="7 10">LMG 23361</strain>
        <plasmid evidence="7 10">unnamed2</plasmid>
    </source>
</reference>